<feature type="transmembrane region" description="Helical" evidence="5">
    <location>
        <begin position="185"/>
        <end position="214"/>
    </location>
</feature>
<protein>
    <submittedName>
        <fullName evidence="6">DUF1295 domain-containing protein</fullName>
    </submittedName>
</protein>
<feature type="transmembrane region" description="Helical" evidence="5">
    <location>
        <begin position="58"/>
        <end position="75"/>
    </location>
</feature>
<evidence type="ECO:0000313" key="6">
    <source>
        <dbReference type="EMBL" id="MTE13338.1"/>
    </source>
</evidence>
<name>A0A6I3KWT6_9NOCA</name>
<dbReference type="InterPro" id="IPR007269">
    <property type="entry name" value="ICMT_MeTrfase"/>
</dbReference>
<evidence type="ECO:0000256" key="2">
    <source>
        <dbReference type="ARBA" id="ARBA00022692"/>
    </source>
</evidence>
<proteinExistence type="predicted"/>
<reference evidence="6 7" key="1">
    <citation type="submission" date="2019-11" db="EMBL/GenBank/DDBJ databases">
        <title>Nocardia sp. nov. CT2-14 isolated from soil.</title>
        <authorList>
            <person name="Kanchanasin P."/>
            <person name="Tanasupawat S."/>
            <person name="Yuki M."/>
            <person name="Kudo T."/>
        </authorList>
    </citation>
    <scope>NUCLEOTIDE SEQUENCE [LARGE SCALE GENOMIC DNA]</scope>
    <source>
        <strain evidence="6 7">CT2-14</strain>
    </source>
</reference>
<dbReference type="PANTHER" id="PTHR43847:SF1">
    <property type="entry name" value="BLL3993 PROTEIN"/>
    <property type="match status" value="1"/>
</dbReference>
<dbReference type="Gene3D" id="1.20.120.1630">
    <property type="match status" value="1"/>
</dbReference>
<evidence type="ECO:0000256" key="3">
    <source>
        <dbReference type="ARBA" id="ARBA00022989"/>
    </source>
</evidence>
<dbReference type="GO" id="GO:0016020">
    <property type="term" value="C:membrane"/>
    <property type="evidence" value="ECO:0007669"/>
    <property type="project" value="UniProtKB-SubCell"/>
</dbReference>
<evidence type="ECO:0000256" key="1">
    <source>
        <dbReference type="ARBA" id="ARBA00004141"/>
    </source>
</evidence>
<feature type="transmembrane region" description="Helical" evidence="5">
    <location>
        <begin position="127"/>
        <end position="148"/>
    </location>
</feature>
<evidence type="ECO:0000256" key="5">
    <source>
        <dbReference type="SAM" id="Phobius"/>
    </source>
</evidence>
<keyword evidence="2 5" id="KW-0812">Transmembrane</keyword>
<dbReference type="PANTHER" id="PTHR43847">
    <property type="entry name" value="BLL3993 PROTEIN"/>
    <property type="match status" value="1"/>
</dbReference>
<keyword evidence="4 5" id="KW-0472">Membrane</keyword>
<dbReference type="Proteomes" id="UP000432464">
    <property type="component" value="Unassembled WGS sequence"/>
</dbReference>
<organism evidence="6 7">
    <name type="scientific">Nocardia aurantiaca</name>
    <dbReference type="NCBI Taxonomy" id="2675850"/>
    <lineage>
        <taxon>Bacteria</taxon>
        <taxon>Bacillati</taxon>
        <taxon>Actinomycetota</taxon>
        <taxon>Actinomycetes</taxon>
        <taxon>Mycobacteriales</taxon>
        <taxon>Nocardiaceae</taxon>
        <taxon>Nocardia</taxon>
    </lineage>
</organism>
<comment type="caution">
    <text evidence="6">The sequence shown here is derived from an EMBL/GenBank/DDBJ whole genome shotgun (WGS) entry which is preliminary data.</text>
</comment>
<keyword evidence="7" id="KW-1185">Reference proteome</keyword>
<dbReference type="InterPro" id="IPR052527">
    <property type="entry name" value="Metal_cation-efflux_comp"/>
</dbReference>
<gene>
    <name evidence="6" type="ORF">GLP40_11195</name>
</gene>
<accession>A0A6I3KWT6</accession>
<sequence length="247" mass="26958">MPFDSSGTEATPEVSRATREVLRGTQGSFSGWIPDVRPEGWMGISTNRTASVEGQPNVTIAVFTTWVWLAFEIGLRVRDRVRGTGSTAGDGGTRLIIMLLVAAAMTVASFTGILLPADSPLRFPGPAVPWQVVGVALMWLGLAVRVWAITVLGKHFRTTVEVDADQPVISHGPYHWVRHPSYSGVLLITVGFGLASTNVLSLLLTTLIPVYAFLRRIRLEEKTLVETLGASYETYRLTTKRLVPGVW</sequence>
<keyword evidence="3 5" id="KW-1133">Transmembrane helix</keyword>
<dbReference type="AlphaFoldDB" id="A0A6I3KWT6"/>
<feature type="transmembrane region" description="Helical" evidence="5">
    <location>
        <begin position="95"/>
        <end position="115"/>
    </location>
</feature>
<dbReference type="GO" id="GO:0004671">
    <property type="term" value="F:protein C-terminal S-isoprenylcysteine carboxyl O-methyltransferase activity"/>
    <property type="evidence" value="ECO:0007669"/>
    <property type="project" value="InterPro"/>
</dbReference>
<dbReference type="EMBL" id="WMBB01000005">
    <property type="protein sequence ID" value="MTE13338.1"/>
    <property type="molecule type" value="Genomic_DNA"/>
</dbReference>
<evidence type="ECO:0000256" key="4">
    <source>
        <dbReference type="ARBA" id="ARBA00023136"/>
    </source>
</evidence>
<comment type="subcellular location">
    <subcellularLocation>
        <location evidence="1">Membrane</location>
        <topology evidence="1">Multi-pass membrane protein</topology>
    </subcellularLocation>
</comment>
<evidence type="ECO:0000313" key="7">
    <source>
        <dbReference type="Proteomes" id="UP000432464"/>
    </source>
</evidence>
<dbReference type="Pfam" id="PF04140">
    <property type="entry name" value="ICMT"/>
    <property type="match status" value="1"/>
</dbReference>